<dbReference type="GO" id="GO:0043531">
    <property type="term" value="F:ADP binding"/>
    <property type="evidence" value="ECO:0007669"/>
    <property type="project" value="InterPro"/>
</dbReference>
<evidence type="ECO:0000259" key="2">
    <source>
        <dbReference type="Pfam" id="PF24809"/>
    </source>
</evidence>
<protein>
    <submittedName>
        <fullName evidence="4">Uncharacterized protein</fullName>
    </submittedName>
</protein>
<dbReference type="Gene3D" id="1.25.40.10">
    <property type="entry name" value="Tetratricopeptide repeat domain"/>
    <property type="match status" value="2"/>
</dbReference>
<dbReference type="InterPro" id="IPR002182">
    <property type="entry name" value="NB-ARC"/>
</dbReference>
<dbReference type="EMBL" id="ML994735">
    <property type="protein sequence ID" value="KAF2175362.1"/>
    <property type="molecule type" value="Genomic_DNA"/>
</dbReference>
<dbReference type="InterPro" id="IPR011990">
    <property type="entry name" value="TPR-like_helical_dom_sf"/>
</dbReference>
<dbReference type="OrthoDB" id="5394701at2759"/>
<dbReference type="PANTHER" id="PTHR35205:SF1">
    <property type="entry name" value="ZU5 DOMAIN-CONTAINING PROTEIN"/>
    <property type="match status" value="1"/>
</dbReference>
<feature type="domain" description="DUF7779" evidence="3">
    <location>
        <begin position="496"/>
        <end position="585"/>
    </location>
</feature>
<dbReference type="AlphaFoldDB" id="A0A6A6DAP3"/>
<dbReference type="InterPro" id="IPR019734">
    <property type="entry name" value="TPR_rpt"/>
</dbReference>
<reference evidence="4" key="1">
    <citation type="journal article" date="2020" name="Stud. Mycol.">
        <title>101 Dothideomycetes genomes: a test case for predicting lifestyles and emergence of pathogens.</title>
        <authorList>
            <person name="Haridas S."/>
            <person name="Albert R."/>
            <person name="Binder M."/>
            <person name="Bloem J."/>
            <person name="Labutti K."/>
            <person name="Salamov A."/>
            <person name="Andreopoulos B."/>
            <person name="Baker S."/>
            <person name="Barry K."/>
            <person name="Bills G."/>
            <person name="Bluhm B."/>
            <person name="Cannon C."/>
            <person name="Castanera R."/>
            <person name="Culley D."/>
            <person name="Daum C."/>
            <person name="Ezra D."/>
            <person name="Gonzalez J."/>
            <person name="Henrissat B."/>
            <person name="Kuo A."/>
            <person name="Liang C."/>
            <person name="Lipzen A."/>
            <person name="Lutzoni F."/>
            <person name="Magnuson J."/>
            <person name="Mondo S."/>
            <person name="Nolan M."/>
            <person name="Ohm R."/>
            <person name="Pangilinan J."/>
            <person name="Park H.-J."/>
            <person name="Ramirez L."/>
            <person name="Alfaro M."/>
            <person name="Sun H."/>
            <person name="Tritt A."/>
            <person name="Yoshinaga Y."/>
            <person name="Zwiers L.-H."/>
            <person name="Turgeon B."/>
            <person name="Goodwin S."/>
            <person name="Spatafora J."/>
            <person name="Crous P."/>
            <person name="Grigoriev I."/>
        </authorList>
    </citation>
    <scope>NUCLEOTIDE SEQUENCE</scope>
    <source>
        <strain evidence="4">CBS 207.26</strain>
    </source>
</reference>
<sequence length="984" mass="112115">MSPLSRGSSSISSAAVTLVPSNSSVKSQWDLAIERKINKLKRADTRRLQKLLECDDQPQALKHMIDEYTKKGFAAHIHRFEPLFFKLRDFSAAVTTMVQSQGLASLIWGSIQFILLSTLRYIDVFDKIIAMLNDLIETLPRFEIYLNLYPTPELQRAIWLVYDDYVGFCLDTAAWISSKPIYNLVRMLWSSVKDNFDKAMRSLRQHKVAFIQEAGLAEAMEAKRRHNELKTSLDALTFKATRQSPVTLLPYPRNSHFCGREGILQEIERTLSASKYNSDLNSVALHGIGGIGKTQIALEYTYKYRSSYSAIIWVRAETEATLVESFAHISRRLNLAPEDAPPRSKVELARVWFESNVDWLLLFDNADSPNILGPYWPTALNGSIILTAQNPDFSSWVTLDIHVPPLSLDEGSDLVLKQLKRSDNERESAKSLSEELGGLPLAISHFTGYAARSSASVREILSTMQNSQLVSGPWETRESLAVGHYEKTLRNVWDLALSDISEGGHQLLNILAFLNPDAVPEVIFLGENDFLGLGGDSEARVSALRAVVYGLREHHLIERDFSDDISVLRIHRVLQSSILRRLNEAGKLQETFEKAFEAVRQIFPKITFLRRNNDLWPIVELYLPQVLSLQGRVELWKSVLRPSIDFADLLCDASTFLYMQSYYRDAMPMLYAAENTCRQLLSPDDPSPVLAQILESIGCWEECFGLEPRKKAVRYLREVVDLRERYHRLVKPDKMTVTDHVTLARSWADLAQSLLSLDQVSEATTLFDRAFRHYSSIGTEETLPYRFAHEYNNLAWCRVCQGDFEEALLFAEKSHKLATGELGVGSPWTLIFRFGYACILLISGDLDRALVAHTELLKDRIEYIKDSNPDTLLSYYFVAVVHYYRGELEAAEKNLREALRLSDRASWPEVEARRAAFLLVVLLCKQGRYEAAREVEETRKLRVDGTSSVGLSEVELDREMEKYDFEVSIWHGRSEGRCKPHLQK</sequence>
<dbReference type="InterPro" id="IPR027417">
    <property type="entry name" value="P-loop_NTPase"/>
</dbReference>
<proteinExistence type="predicted"/>
<evidence type="ECO:0000313" key="5">
    <source>
        <dbReference type="Proteomes" id="UP000800200"/>
    </source>
</evidence>
<evidence type="ECO:0000259" key="1">
    <source>
        <dbReference type="Pfam" id="PF00931"/>
    </source>
</evidence>
<evidence type="ECO:0000313" key="4">
    <source>
        <dbReference type="EMBL" id="KAF2175362.1"/>
    </source>
</evidence>
<feature type="domain" description="DUF7708" evidence="2">
    <location>
        <begin position="90"/>
        <end position="209"/>
    </location>
</feature>
<dbReference type="SUPFAM" id="SSF52540">
    <property type="entry name" value="P-loop containing nucleoside triphosphate hydrolases"/>
    <property type="match status" value="1"/>
</dbReference>
<dbReference type="Proteomes" id="UP000800200">
    <property type="component" value="Unassembled WGS sequence"/>
</dbReference>
<dbReference type="Pfam" id="PF25000">
    <property type="entry name" value="DUF7779"/>
    <property type="match status" value="1"/>
</dbReference>
<keyword evidence="5" id="KW-1185">Reference proteome</keyword>
<dbReference type="InterPro" id="IPR056125">
    <property type="entry name" value="DUF7708"/>
</dbReference>
<organism evidence="4 5">
    <name type="scientific">Zopfia rhizophila CBS 207.26</name>
    <dbReference type="NCBI Taxonomy" id="1314779"/>
    <lineage>
        <taxon>Eukaryota</taxon>
        <taxon>Fungi</taxon>
        <taxon>Dikarya</taxon>
        <taxon>Ascomycota</taxon>
        <taxon>Pezizomycotina</taxon>
        <taxon>Dothideomycetes</taxon>
        <taxon>Dothideomycetes incertae sedis</taxon>
        <taxon>Zopfiaceae</taxon>
        <taxon>Zopfia</taxon>
    </lineage>
</organism>
<name>A0A6A6DAP3_9PEZI</name>
<evidence type="ECO:0000259" key="3">
    <source>
        <dbReference type="Pfam" id="PF25000"/>
    </source>
</evidence>
<accession>A0A6A6DAP3</accession>
<gene>
    <name evidence="4" type="ORF">K469DRAFT_611004</name>
</gene>
<feature type="domain" description="NB-ARC" evidence="1">
    <location>
        <begin position="264"/>
        <end position="350"/>
    </location>
</feature>
<dbReference type="Pfam" id="PF00931">
    <property type="entry name" value="NB-ARC"/>
    <property type="match status" value="1"/>
</dbReference>
<dbReference type="SUPFAM" id="SSF48452">
    <property type="entry name" value="TPR-like"/>
    <property type="match status" value="2"/>
</dbReference>
<dbReference type="PANTHER" id="PTHR35205">
    <property type="entry name" value="NB-ARC AND TPR DOMAIN PROTEIN"/>
    <property type="match status" value="1"/>
</dbReference>
<dbReference type="Gene3D" id="3.40.50.300">
    <property type="entry name" value="P-loop containing nucleotide triphosphate hydrolases"/>
    <property type="match status" value="1"/>
</dbReference>
<dbReference type="Pfam" id="PF24809">
    <property type="entry name" value="DUF7708"/>
    <property type="match status" value="1"/>
</dbReference>
<dbReference type="InterPro" id="IPR056681">
    <property type="entry name" value="DUF7779"/>
</dbReference>
<dbReference type="SMART" id="SM00028">
    <property type="entry name" value="TPR"/>
    <property type="match status" value="3"/>
</dbReference>